<accession>A0A813SZ57</accession>
<protein>
    <recommendedName>
        <fullName evidence="3">Glutaredoxin domain-containing protein</fullName>
    </recommendedName>
</protein>
<dbReference type="InterPro" id="IPR011767">
    <property type="entry name" value="GLR_AS"/>
</dbReference>
<dbReference type="SUPFAM" id="SSF47616">
    <property type="entry name" value="GST C-terminal domain-like"/>
    <property type="match status" value="1"/>
</dbReference>
<dbReference type="PROSITE" id="PS00195">
    <property type="entry name" value="GLUTAREDOXIN_1"/>
    <property type="match status" value="1"/>
</dbReference>
<dbReference type="GO" id="GO:0005739">
    <property type="term" value="C:mitochondrion"/>
    <property type="evidence" value="ECO:0007669"/>
    <property type="project" value="TreeGrafter"/>
</dbReference>
<keyword evidence="2" id="KW-0472">Membrane</keyword>
<name>A0A813SZ57_9BILA</name>
<dbReference type="Pfam" id="PF00462">
    <property type="entry name" value="Glutaredoxin"/>
    <property type="match status" value="1"/>
</dbReference>
<organism evidence="4 5">
    <name type="scientific">Brachionus calyciflorus</name>
    <dbReference type="NCBI Taxonomy" id="104777"/>
    <lineage>
        <taxon>Eukaryota</taxon>
        <taxon>Metazoa</taxon>
        <taxon>Spiralia</taxon>
        <taxon>Gnathifera</taxon>
        <taxon>Rotifera</taxon>
        <taxon>Eurotatoria</taxon>
        <taxon>Monogononta</taxon>
        <taxon>Pseudotrocha</taxon>
        <taxon>Ploima</taxon>
        <taxon>Brachionidae</taxon>
        <taxon>Brachionus</taxon>
    </lineage>
</organism>
<evidence type="ECO:0000256" key="1">
    <source>
        <dbReference type="ARBA" id="ARBA00002549"/>
    </source>
</evidence>
<comment type="caution">
    <text evidence="4">The sequence shown here is derived from an EMBL/GenBank/DDBJ whole genome shotgun (WGS) entry which is preliminary data.</text>
</comment>
<gene>
    <name evidence="4" type="ORF">OXX778_LOCUS6540</name>
</gene>
<sequence>MSTIYSKNSLRFLKNVFFSSGFKLHKNSLVSLSNPKIKFFDYQKLFRSQQRFKTSSSQFKNTISNGLSYLVTVSIGLSGGLFTGYFLVRDTSTNLNDPNEDIRPVKLISNFKSTKHIEHKDSAYNKFPLKIHLYQYENCPYCFQVRAYLDYFGFSYTLTEVDSLTKQELTKFTRAKILPIIVIEDKINKNKWHLANATNILSALESIRNEKHYNFKKVLDDYLPVLKESGAINPNKYNVHNSDLNSIEWRKWINNTAIPIFNLNSINNLKDLYEKFDHISEKSGWETRYNKLKYYYVYYYNVFKTYKRLPAMLNRLDPEDRHRAPRELLDKVVSKWEEGLDNKQFLSGTNKPNLADLSMYGNVKTYEGCAVFREAIAKYPKFRKWYEQMNLTVSKGYQQIDKKSIAYLIDSLDDDLEENKRRKKEISEVKDDKPNLVTEAPKPEKVPEDTQSYSKKNNDKLMFRILSANYLIHVFAFAYASYMNK</sequence>
<dbReference type="PANTHER" id="PTHR12782">
    <property type="entry name" value="MICROSOMAL PROSTAGLANDIN E SYNTHASE-2"/>
    <property type="match status" value="1"/>
</dbReference>
<dbReference type="InterPro" id="IPR036249">
    <property type="entry name" value="Thioredoxin-like_sf"/>
</dbReference>
<dbReference type="InterPro" id="IPR002109">
    <property type="entry name" value="Glutaredoxin"/>
</dbReference>
<evidence type="ECO:0000313" key="5">
    <source>
        <dbReference type="Proteomes" id="UP000663879"/>
    </source>
</evidence>
<dbReference type="InterPro" id="IPR036282">
    <property type="entry name" value="Glutathione-S-Trfase_C_sf"/>
</dbReference>
<dbReference type="Gene3D" id="1.20.1050.10">
    <property type="match status" value="1"/>
</dbReference>
<dbReference type="PANTHER" id="PTHR12782:SF5">
    <property type="entry name" value="PROSTAGLANDIN E SYNTHASE 2"/>
    <property type="match status" value="1"/>
</dbReference>
<dbReference type="AlphaFoldDB" id="A0A813SZ57"/>
<dbReference type="OrthoDB" id="423541at2759"/>
<evidence type="ECO:0000259" key="3">
    <source>
        <dbReference type="Pfam" id="PF00462"/>
    </source>
</evidence>
<evidence type="ECO:0000256" key="2">
    <source>
        <dbReference type="SAM" id="Phobius"/>
    </source>
</evidence>
<proteinExistence type="predicted"/>
<dbReference type="Gene3D" id="3.40.30.10">
    <property type="entry name" value="Glutaredoxin"/>
    <property type="match status" value="1"/>
</dbReference>
<dbReference type="EMBL" id="CAJNOC010000783">
    <property type="protein sequence ID" value="CAF0802438.1"/>
    <property type="molecule type" value="Genomic_DNA"/>
</dbReference>
<keyword evidence="2" id="KW-0812">Transmembrane</keyword>
<dbReference type="Proteomes" id="UP000663879">
    <property type="component" value="Unassembled WGS sequence"/>
</dbReference>
<keyword evidence="2" id="KW-1133">Transmembrane helix</keyword>
<dbReference type="PROSITE" id="PS51354">
    <property type="entry name" value="GLUTAREDOXIN_2"/>
    <property type="match status" value="1"/>
</dbReference>
<feature type="transmembrane region" description="Helical" evidence="2">
    <location>
        <begin position="461"/>
        <end position="482"/>
    </location>
</feature>
<feature type="domain" description="Glutaredoxin" evidence="3">
    <location>
        <begin position="133"/>
        <end position="186"/>
    </location>
</feature>
<reference evidence="4" key="1">
    <citation type="submission" date="2021-02" db="EMBL/GenBank/DDBJ databases">
        <authorList>
            <person name="Nowell W R."/>
        </authorList>
    </citation>
    <scope>NUCLEOTIDE SEQUENCE</scope>
    <source>
        <strain evidence="4">Ploen Becks lab</strain>
    </source>
</reference>
<evidence type="ECO:0000313" key="4">
    <source>
        <dbReference type="EMBL" id="CAF0802438.1"/>
    </source>
</evidence>
<keyword evidence="5" id="KW-1185">Reference proteome</keyword>
<dbReference type="SUPFAM" id="SSF52833">
    <property type="entry name" value="Thioredoxin-like"/>
    <property type="match status" value="1"/>
</dbReference>
<comment type="function">
    <text evidence="1">Has a glutathione-disulfide oxidoreductase activity in the presence of NADPH and glutathione reductase. Reduces low molecular weight disulfides and proteins.</text>
</comment>
<feature type="transmembrane region" description="Helical" evidence="2">
    <location>
        <begin position="67"/>
        <end position="88"/>
    </location>
</feature>